<feature type="transmembrane region" description="Helical" evidence="1">
    <location>
        <begin position="108"/>
        <end position="126"/>
    </location>
</feature>
<evidence type="ECO:0000313" key="3">
    <source>
        <dbReference type="Proteomes" id="UP000823485"/>
    </source>
</evidence>
<proteinExistence type="predicted"/>
<protein>
    <submittedName>
        <fullName evidence="2">Cation transport ATPase</fullName>
    </submittedName>
</protein>
<feature type="transmembrane region" description="Helical" evidence="1">
    <location>
        <begin position="147"/>
        <end position="166"/>
    </location>
</feature>
<dbReference type="RefSeq" id="WP_077113848.1">
    <property type="nucleotide sequence ID" value="NZ_JAFBFH010000015.1"/>
</dbReference>
<comment type="caution">
    <text evidence="2">The sequence shown here is derived from an EMBL/GenBank/DDBJ whole genome shotgun (WGS) entry which is preliminary data.</text>
</comment>
<accession>A0ABS2R756</accession>
<keyword evidence="3" id="KW-1185">Reference proteome</keyword>
<keyword evidence="1" id="KW-0812">Transmembrane</keyword>
<keyword evidence="1" id="KW-1133">Transmembrane helix</keyword>
<dbReference type="Proteomes" id="UP000823485">
    <property type="component" value="Unassembled WGS sequence"/>
</dbReference>
<name>A0ABS2R756_9BACI</name>
<feature type="transmembrane region" description="Helical" evidence="1">
    <location>
        <begin position="83"/>
        <end position="102"/>
    </location>
</feature>
<gene>
    <name evidence="2" type="ORF">JOC94_002460</name>
</gene>
<organism evidence="2 3">
    <name type="scientific">Siminovitchia thermophila</name>
    <dbReference type="NCBI Taxonomy" id="1245522"/>
    <lineage>
        <taxon>Bacteria</taxon>
        <taxon>Bacillati</taxon>
        <taxon>Bacillota</taxon>
        <taxon>Bacilli</taxon>
        <taxon>Bacillales</taxon>
        <taxon>Bacillaceae</taxon>
        <taxon>Siminovitchia</taxon>
    </lineage>
</organism>
<evidence type="ECO:0000313" key="2">
    <source>
        <dbReference type="EMBL" id="MBM7715472.1"/>
    </source>
</evidence>
<sequence>MNELKEYVDFPFSTYKNGPSVSDLKEEMLGNLKDKAVHMQQRGWDEKEAIQAAKNSIESVDNLIDGNVSVHLNRFCFQAFQWAFLYLTIAWIATIPMVMIHMGSVAHAFLFLICLAMGAVYMFFAKKQHQPKVGQINVKAMRKVEKIIWMLWGLYVCVISGYMAAVEFGSNIWFLRAAAIDGPYQFGLLISQFVLPLFSIIVPLTFRTWVKLVFSSKVRVEDE</sequence>
<keyword evidence="1" id="KW-0472">Membrane</keyword>
<reference evidence="2 3" key="1">
    <citation type="submission" date="2021-01" db="EMBL/GenBank/DDBJ databases">
        <title>Genomic Encyclopedia of Type Strains, Phase IV (KMG-IV): sequencing the most valuable type-strain genomes for metagenomic binning, comparative biology and taxonomic classification.</title>
        <authorList>
            <person name="Goeker M."/>
        </authorList>
    </citation>
    <scope>NUCLEOTIDE SEQUENCE [LARGE SCALE GENOMIC DNA]</scope>
    <source>
        <strain evidence="2 3">DSM 105453</strain>
    </source>
</reference>
<feature type="transmembrane region" description="Helical" evidence="1">
    <location>
        <begin position="186"/>
        <end position="206"/>
    </location>
</feature>
<dbReference type="EMBL" id="JAFBFH010000015">
    <property type="protein sequence ID" value="MBM7715472.1"/>
    <property type="molecule type" value="Genomic_DNA"/>
</dbReference>
<evidence type="ECO:0000256" key="1">
    <source>
        <dbReference type="SAM" id="Phobius"/>
    </source>
</evidence>